<dbReference type="EMBL" id="MELK01000006">
    <property type="protein sequence ID" value="OFW60101.1"/>
    <property type="molecule type" value="Genomic_DNA"/>
</dbReference>
<evidence type="ECO:0000313" key="5">
    <source>
        <dbReference type="Proteomes" id="UP000177876"/>
    </source>
</evidence>
<keyword evidence="1 2" id="KW-0732">Signal</keyword>
<evidence type="ECO:0000313" key="4">
    <source>
        <dbReference type="EMBL" id="OFW60101.1"/>
    </source>
</evidence>
<dbReference type="STRING" id="1797197.A2Y75_02100"/>
<feature type="domain" description="DUF4352" evidence="3">
    <location>
        <begin position="32"/>
        <end position="148"/>
    </location>
</feature>
<dbReference type="Proteomes" id="UP000177876">
    <property type="component" value="Unassembled WGS sequence"/>
</dbReference>
<dbReference type="AlphaFoldDB" id="A0A1F2WT93"/>
<evidence type="ECO:0000256" key="2">
    <source>
        <dbReference type="SAM" id="SignalP"/>
    </source>
</evidence>
<organism evidence="4 5">
    <name type="scientific">Candidatus Solincola sediminis</name>
    <dbReference type="NCBI Taxonomy" id="1797199"/>
    <lineage>
        <taxon>Bacteria</taxon>
        <taxon>Bacillati</taxon>
        <taxon>Actinomycetota</taxon>
        <taxon>Candidatus Geothermincolia</taxon>
        <taxon>Candidatus Geothermincolales</taxon>
        <taxon>Candidatus Geothermincolaceae</taxon>
        <taxon>Candidatus Solincola</taxon>
    </lineage>
</organism>
<dbReference type="InterPro" id="IPR029051">
    <property type="entry name" value="DUF4352"/>
</dbReference>
<evidence type="ECO:0000259" key="3">
    <source>
        <dbReference type="Pfam" id="PF11611"/>
    </source>
</evidence>
<sequence>MKKTLLSLGICTAVLTTAAGSCLPIKPAGPAKLGERVSNEAATITVQSLEERHARGYCKIKDGYTYLIVGLTVQNTGRDAIDTGALAGPSGMRHLWFAIRNASGEQYNEDTGYRTASTLFRGILAPGEECRGCLVFQVPARWDNLTFNAVLGEAAVLKETIAKVAITRTDLK</sequence>
<gene>
    <name evidence="4" type="ORF">A2Y75_02100</name>
</gene>
<evidence type="ECO:0000256" key="1">
    <source>
        <dbReference type="ARBA" id="ARBA00022729"/>
    </source>
</evidence>
<accession>A0A1F2WT93</accession>
<feature type="signal peptide" evidence="2">
    <location>
        <begin position="1"/>
        <end position="18"/>
    </location>
</feature>
<dbReference type="PROSITE" id="PS51257">
    <property type="entry name" value="PROKAR_LIPOPROTEIN"/>
    <property type="match status" value="1"/>
</dbReference>
<reference evidence="4 5" key="1">
    <citation type="journal article" date="2016" name="Nat. Commun.">
        <title>Thousands of microbial genomes shed light on interconnected biogeochemical processes in an aquifer system.</title>
        <authorList>
            <person name="Anantharaman K."/>
            <person name="Brown C.T."/>
            <person name="Hug L.A."/>
            <person name="Sharon I."/>
            <person name="Castelle C.J."/>
            <person name="Probst A.J."/>
            <person name="Thomas B.C."/>
            <person name="Singh A."/>
            <person name="Wilkins M.J."/>
            <person name="Karaoz U."/>
            <person name="Brodie E.L."/>
            <person name="Williams K.H."/>
            <person name="Hubbard S.S."/>
            <person name="Banfield J.F."/>
        </authorList>
    </citation>
    <scope>NUCLEOTIDE SEQUENCE [LARGE SCALE GENOMIC DNA]</scope>
</reference>
<feature type="chain" id="PRO_5039641480" description="DUF4352 domain-containing protein" evidence="2">
    <location>
        <begin position="19"/>
        <end position="172"/>
    </location>
</feature>
<comment type="caution">
    <text evidence="4">The sequence shown here is derived from an EMBL/GenBank/DDBJ whole genome shotgun (WGS) entry which is preliminary data.</text>
</comment>
<dbReference type="Gene3D" id="2.60.40.1240">
    <property type="match status" value="1"/>
</dbReference>
<protein>
    <recommendedName>
        <fullName evidence="3">DUF4352 domain-containing protein</fullName>
    </recommendedName>
</protein>
<name>A0A1F2WT93_9ACTN</name>
<proteinExistence type="predicted"/>
<dbReference type="InterPro" id="IPR029050">
    <property type="entry name" value="Immunoprotect_excell_Ig-like"/>
</dbReference>
<dbReference type="Pfam" id="PF11611">
    <property type="entry name" value="DUF4352"/>
    <property type="match status" value="1"/>
</dbReference>